<evidence type="ECO:0008006" key="3">
    <source>
        <dbReference type="Google" id="ProtNLM"/>
    </source>
</evidence>
<dbReference type="Proteomes" id="UP000075357">
    <property type="component" value="Unassembled WGS sequence"/>
</dbReference>
<comment type="caution">
    <text evidence="1">The sequence shown here is derived from an EMBL/GenBank/DDBJ whole genome shotgun (WGS) entry which is preliminary data.</text>
</comment>
<dbReference type="STRING" id="36807.Mlaev_00640"/>
<accession>A0A150HH30</accession>
<evidence type="ECO:0000313" key="2">
    <source>
        <dbReference type="Proteomes" id="UP000075357"/>
    </source>
</evidence>
<sequence>MHGIALSDITGADRGFNVGADVLTHTADGVPLASIYNEFVAALEEWNRGRDAISRLFTFDTTDAFAQMAKDPKGGPEFEEASEFGQPKSARANIDWMRMGFPLRWYDIGERYTRRFLRDVTAEQLEANHRAVFEADNRLLFRSTLSALTTKVVAANRPVTKPEGNTIYDLWDGSAGEVPPTFAGKTFDSTHSHYMVSGAATIDGGDLKELTDTIQEHGWGLRESGEQIVIMVRKGSTIANTIRTFRQDPTDATTLAKNPYDFIPSVAAPAYLTPENIQGNQAPGTWQGLPIFGSYGDAYLFESYWIPDGYAIALATSGAGSTRNPLAFRQHPNKASQGLRLVSDDGKAQYPLLNTYYERGFGVAVRNRSAAAVMQIKASGSYDNPTWP</sequence>
<keyword evidence="2" id="KW-1185">Reference proteome</keyword>
<proteinExistence type="predicted"/>
<protein>
    <recommendedName>
        <fullName evidence="3">Major capsid protein</fullName>
    </recommendedName>
</protein>
<name>A0A150HH30_9MICO</name>
<dbReference type="AlphaFoldDB" id="A0A150HH30"/>
<dbReference type="PATRIC" id="fig|36807.3.peg.662"/>
<dbReference type="EMBL" id="LRAD01000019">
    <property type="protein sequence ID" value="KXZ61381.1"/>
    <property type="molecule type" value="Genomic_DNA"/>
</dbReference>
<organism evidence="1 2">
    <name type="scientific">Microbacterium laevaniformans</name>
    <dbReference type="NCBI Taxonomy" id="36807"/>
    <lineage>
        <taxon>Bacteria</taxon>
        <taxon>Bacillati</taxon>
        <taxon>Actinomycetota</taxon>
        <taxon>Actinomycetes</taxon>
        <taxon>Micrococcales</taxon>
        <taxon>Microbacteriaceae</taxon>
        <taxon>Microbacterium</taxon>
    </lineage>
</organism>
<gene>
    <name evidence="1" type="ORF">Mlaev_00640</name>
</gene>
<reference evidence="1 2" key="1">
    <citation type="submission" date="2016-01" db="EMBL/GenBank/DDBJ databases">
        <title>Draft genome sequences of Microbacterium laevaniformans LCDC 91-0039 and the type strain of Microbacterium hominis LCDC 84-209.</title>
        <authorList>
            <person name="Bernier A.-M."/>
            <person name="Bernard K."/>
        </authorList>
    </citation>
    <scope>NUCLEOTIDE SEQUENCE [LARGE SCALE GENOMIC DNA]</scope>
    <source>
        <strain evidence="1 2">LCDC 91-0039</strain>
    </source>
</reference>
<evidence type="ECO:0000313" key="1">
    <source>
        <dbReference type="EMBL" id="KXZ61381.1"/>
    </source>
</evidence>
<dbReference type="RefSeq" id="WP_061681840.1">
    <property type="nucleotide sequence ID" value="NZ_LRAD01000019.1"/>
</dbReference>